<organism evidence="1">
    <name type="scientific">Rhizophora mucronata</name>
    <name type="common">Asiatic mangrove</name>
    <dbReference type="NCBI Taxonomy" id="61149"/>
    <lineage>
        <taxon>Eukaryota</taxon>
        <taxon>Viridiplantae</taxon>
        <taxon>Streptophyta</taxon>
        <taxon>Embryophyta</taxon>
        <taxon>Tracheophyta</taxon>
        <taxon>Spermatophyta</taxon>
        <taxon>Magnoliopsida</taxon>
        <taxon>eudicotyledons</taxon>
        <taxon>Gunneridae</taxon>
        <taxon>Pentapetalae</taxon>
        <taxon>rosids</taxon>
        <taxon>fabids</taxon>
        <taxon>Malpighiales</taxon>
        <taxon>Rhizophoraceae</taxon>
        <taxon>Rhizophora</taxon>
    </lineage>
</organism>
<protein>
    <submittedName>
        <fullName evidence="1">Uncharacterized protein</fullName>
    </submittedName>
</protein>
<dbReference type="EMBL" id="GGEC01086170">
    <property type="protein sequence ID" value="MBX66654.1"/>
    <property type="molecule type" value="Transcribed_RNA"/>
</dbReference>
<sequence>MRDLGISKWWYFYWV</sequence>
<reference evidence="1" key="1">
    <citation type="submission" date="2018-02" db="EMBL/GenBank/DDBJ databases">
        <title>Rhizophora mucronata_Transcriptome.</title>
        <authorList>
            <person name="Meera S.P."/>
            <person name="Sreeshan A."/>
            <person name="Augustine A."/>
        </authorList>
    </citation>
    <scope>NUCLEOTIDE SEQUENCE</scope>
    <source>
        <tissue evidence="1">Leaf</tissue>
    </source>
</reference>
<evidence type="ECO:0000313" key="1">
    <source>
        <dbReference type="EMBL" id="MBX66654.1"/>
    </source>
</evidence>
<proteinExistence type="predicted"/>
<accession>A0A2P2QIB0</accession>
<name>A0A2P2QIB0_RHIMU</name>